<dbReference type="Gene3D" id="3.80.10.10">
    <property type="entry name" value="Ribonuclease Inhibitor"/>
    <property type="match status" value="1"/>
</dbReference>
<organism evidence="1 2">
    <name type="scientific">Favolaschia claudopus</name>
    <dbReference type="NCBI Taxonomy" id="2862362"/>
    <lineage>
        <taxon>Eukaryota</taxon>
        <taxon>Fungi</taxon>
        <taxon>Dikarya</taxon>
        <taxon>Basidiomycota</taxon>
        <taxon>Agaricomycotina</taxon>
        <taxon>Agaricomycetes</taxon>
        <taxon>Agaricomycetidae</taxon>
        <taxon>Agaricales</taxon>
        <taxon>Marasmiineae</taxon>
        <taxon>Mycenaceae</taxon>
        <taxon>Favolaschia</taxon>
    </lineage>
</organism>
<name>A0AAW0B079_9AGAR</name>
<accession>A0AAW0B079</accession>
<dbReference type="SUPFAM" id="SSF52047">
    <property type="entry name" value="RNI-like"/>
    <property type="match status" value="1"/>
</dbReference>
<keyword evidence="2" id="KW-1185">Reference proteome</keyword>
<protein>
    <submittedName>
        <fullName evidence="1">Uncharacterized protein</fullName>
    </submittedName>
</protein>
<sequence length="258" mass="28283">MLMRPLCRSSLLSLPSSLSVVHSLVLFGSLITPTNLTKLVLDSVGHDGEIYAVYLMDGLKSCVGLTHLHLIHLRTMDVPSRTILDHLSSCYFVTALQLPALTSLKFEGSGNRLQCLLGDKQTPHTIANVLPDFPGLRHLDIRSYETSDMAGVWQGVYLFTQHNSLCPRLEMIHVGCELTEDDVRSILRSRPLGHFASSCGIASYVWGPLGGLGVCQYKAIGGHVTMTTVGPAFLNILILTEVVKGVRYRVIVHEASDF</sequence>
<evidence type="ECO:0000313" key="1">
    <source>
        <dbReference type="EMBL" id="KAK7018829.1"/>
    </source>
</evidence>
<dbReference type="AlphaFoldDB" id="A0AAW0B079"/>
<gene>
    <name evidence="1" type="ORF">R3P38DRAFT_3199934</name>
</gene>
<dbReference type="EMBL" id="JAWWNJ010000045">
    <property type="protein sequence ID" value="KAK7018829.1"/>
    <property type="molecule type" value="Genomic_DNA"/>
</dbReference>
<reference evidence="1 2" key="1">
    <citation type="journal article" date="2024" name="J Genomics">
        <title>Draft genome sequencing and assembly of Favolaschia claudopus CIRM-BRFM 2984 isolated from oak limbs.</title>
        <authorList>
            <person name="Navarro D."/>
            <person name="Drula E."/>
            <person name="Chaduli D."/>
            <person name="Cazenave R."/>
            <person name="Ahrendt S."/>
            <person name="Wang J."/>
            <person name="Lipzen A."/>
            <person name="Daum C."/>
            <person name="Barry K."/>
            <person name="Grigoriev I.V."/>
            <person name="Favel A."/>
            <person name="Rosso M.N."/>
            <person name="Martin F."/>
        </authorList>
    </citation>
    <scope>NUCLEOTIDE SEQUENCE [LARGE SCALE GENOMIC DNA]</scope>
    <source>
        <strain evidence="1 2">CIRM-BRFM 2984</strain>
    </source>
</reference>
<proteinExistence type="predicted"/>
<dbReference type="InterPro" id="IPR032675">
    <property type="entry name" value="LRR_dom_sf"/>
</dbReference>
<evidence type="ECO:0000313" key="2">
    <source>
        <dbReference type="Proteomes" id="UP001362999"/>
    </source>
</evidence>
<comment type="caution">
    <text evidence="1">The sequence shown here is derived from an EMBL/GenBank/DDBJ whole genome shotgun (WGS) entry which is preliminary data.</text>
</comment>
<dbReference type="Proteomes" id="UP001362999">
    <property type="component" value="Unassembled WGS sequence"/>
</dbReference>